<proteinExistence type="predicted"/>
<name>A0A345BLR3_9CAUD</name>
<gene>
    <name evidence="1" type="ORF">WELLINGTON_258</name>
</gene>
<organism evidence="1 2">
    <name type="scientific">Erwinia phage Wellington</name>
    <dbReference type="NCBI Taxonomy" id="2267653"/>
    <lineage>
        <taxon>Viruses</taxon>
        <taxon>Duplodnaviria</taxon>
        <taxon>Heunggongvirae</taxon>
        <taxon>Uroviricota</taxon>
        <taxon>Caudoviricetes</taxon>
        <taxon>Chimalliviridae</taxon>
        <taxon>Wellingtonvirus</taxon>
        <taxon>Wellingtonvirus wellington</taxon>
    </lineage>
</organism>
<evidence type="ECO:0000313" key="1">
    <source>
        <dbReference type="EMBL" id="AXF51384.1"/>
    </source>
</evidence>
<dbReference type="EMBL" id="MH426724">
    <property type="protein sequence ID" value="AXF51384.1"/>
    <property type="molecule type" value="Genomic_DNA"/>
</dbReference>
<dbReference type="Proteomes" id="UP000258581">
    <property type="component" value="Segment"/>
</dbReference>
<reference evidence="2" key="1">
    <citation type="submission" date="2018-06" db="EMBL/GenBank/DDBJ databases">
        <authorList>
            <person name="Sharma R."/>
            <person name="James B."/>
            <person name="Berg J.A."/>
            <person name="Breakwell D.P."/>
            <person name="Hope S."/>
            <person name="Grose J.H."/>
        </authorList>
    </citation>
    <scope>NUCLEOTIDE SEQUENCE [LARGE SCALE GENOMIC DNA]</scope>
</reference>
<evidence type="ECO:0000313" key="2">
    <source>
        <dbReference type="Proteomes" id="UP000258581"/>
    </source>
</evidence>
<accession>A0A345BLR3</accession>
<keyword evidence="2" id="KW-1185">Reference proteome</keyword>
<protein>
    <submittedName>
        <fullName evidence="1">Uncharacterized protein</fullName>
    </submittedName>
</protein>
<sequence>MTICAYFYSYPKTSVSSIVRNAWDHNKPISHIDHVYGEVENDQDKMEWSARTSFCYEALKLITPKDKEGCYHGDEEFSISRETLIAFKANVEQLDQKDAMGEDWVKVTLYELQQLIDTFNFDEKYLTVQTD</sequence>